<dbReference type="EMBL" id="JACSQL010000005">
    <property type="protein sequence ID" value="MBD7969101.1"/>
    <property type="molecule type" value="Genomic_DNA"/>
</dbReference>
<feature type="domain" description="GFO/IDH/MocA-like oxidoreductase" evidence="2">
    <location>
        <begin position="145"/>
        <end position="234"/>
    </location>
</feature>
<gene>
    <name evidence="3" type="ORF">H9647_13570</name>
</gene>
<dbReference type="InterPro" id="IPR052515">
    <property type="entry name" value="Gfo/Idh/MocA_Oxidoreductase"/>
</dbReference>
<dbReference type="PANTHER" id="PTHR43249:SF1">
    <property type="entry name" value="D-GLUCOSIDE 3-DEHYDROGENASE"/>
    <property type="match status" value="1"/>
</dbReference>
<evidence type="ECO:0000313" key="4">
    <source>
        <dbReference type="Proteomes" id="UP000608071"/>
    </source>
</evidence>
<evidence type="ECO:0000313" key="3">
    <source>
        <dbReference type="EMBL" id="MBD7969101.1"/>
    </source>
</evidence>
<dbReference type="InterPro" id="IPR036291">
    <property type="entry name" value="NAD(P)-bd_dom_sf"/>
</dbReference>
<evidence type="ECO:0000259" key="2">
    <source>
        <dbReference type="Pfam" id="PF22725"/>
    </source>
</evidence>
<proteinExistence type="predicted"/>
<reference evidence="3 4" key="1">
    <citation type="submission" date="2020-08" db="EMBL/GenBank/DDBJ databases">
        <title>A Genomic Blueprint of the Chicken Gut Microbiome.</title>
        <authorList>
            <person name="Gilroy R."/>
            <person name="Ravi A."/>
            <person name="Getino M."/>
            <person name="Pursley I."/>
            <person name="Horton D.L."/>
            <person name="Alikhan N.-F."/>
            <person name="Baker D."/>
            <person name="Gharbi K."/>
            <person name="Hall N."/>
            <person name="Watson M."/>
            <person name="Adriaenssens E.M."/>
            <person name="Foster-Nyarko E."/>
            <person name="Jarju S."/>
            <person name="Secka A."/>
            <person name="Antonio M."/>
            <person name="Oren A."/>
            <person name="Chaudhuri R."/>
            <person name="La Ragione R.M."/>
            <person name="Hildebrand F."/>
            <person name="Pallen M.J."/>
        </authorList>
    </citation>
    <scope>NUCLEOTIDE SEQUENCE [LARGE SCALE GENOMIC DNA]</scope>
    <source>
        <strain evidence="3 4">Sa2BVA9</strain>
    </source>
</reference>
<dbReference type="Pfam" id="PF01408">
    <property type="entry name" value="GFO_IDH_MocA"/>
    <property type="match status" value="1"/>
</dbReference>
<dbReference type="PANTHER" id="PTHR43249">
    <property type="entry name" value="UDP-N-ACETYL-2-AMINO-2-DEOXY-D-GLUCURONATE OXIDASE"/>
    <property type="match status" value="1"/>
</dbReference>
<dbReference type="InterPro" id="IPR000683">
    <property type="entry name" value="Gfo/Idh/MocA-like_OxRdtase_N"/>
</dbReference>
<name>A0ABR8T013_9BACL</name>
<dbReference type="Pfam" id="PF22725">
    <property type="entry name" value="GFO_IDH_MocA_C3"/>
    <property type="match status" value="1"/>
</dbReference>
<organism evidence="3 4">
    <name type="scientific">Paenibacillus gallinarum</name>
    <dbReference type="NCBI Taxonomy" id="2762232"/>
    <lineage>
        <taxon>Bacteria</taxon>
        <taxon>Bacillati</taxon>
        <taxon>Bacillota</taxon>
        <taxon>Bacilli</taxon>
        <taxon>Bacillales</taxon>
        <taxon>Paenibacillaceae</taxon>
        <taxon>Paenibacillus</taxon>
    </lineage>
</organism>
<accession>A0ABR8T013</accession>
<feature type="domain" description="Gfo/Idh/MocA-like oxidoreductase N-terminal" evidence="1">
    <location>
        <begin position="4"/>
        <end position="121"/>
    </location>
</feature>
<dbReference type="Proteomes" id="UP000608071">
    <property type="component" value="Unassembled WGS sequence"/>
</dbReference>
<keyword evidence="4" id="KW-1185">Reference proteome</keyword>
<dbReference type="RefSeq" id="WP_191800764.1">
    <property type="nucleotide sequence ID" value="NZ_JACSQL010000005.1"/>
</dbReference>
<sequence>MMLHIGIIGTGWFSKVHADLLHETEDVKIQAILGTSLEKAQTMAVKYEANPYEDLHTMLEQEKLDAVYICVPPMAHGEIEFALIERGIPFFVEKPLSVDLELPMQIEAAIREKGLLTAVGYHFRYQEHAEKLKQALAGQMIGMASGCWNGGMPGVAWWRDLEGSGGQFIEQTTHIVDLLRYVAGEVSEVQAMYAGRSMHKLHEGVTVPDVGTVNLKMQNGAVANIMNTCILPDGVAGRSGLTFYTAEGIWDWNPEQLAISTAEGKQTIAGENNPYKSENEAFLHALRTGDRSLIRSDYQDALRTQAVTVAALQSARYGDRLFISEPSNESV</sequence>
<comment type="caution">
    <text evidence="3">The sequence shown here is derived from an EMBL/GenBank/DDBJ whole genome shotgun (WGS) entry which is preliminary data.</text>
</comment>
<dbReference type="SUPFAM" id="SSF51735">
    <property type="entry name" value="NAD(P)-binding Rossmann-fold domains"/>
    <property type="match status" value="1"/>
</dbReference>
<dbReference type="SUPFAM" id="SSF55347">
    <property type="entry name" value="Glyceraldehyde-3-phosphate dehydrogenase-like, C-terminal domain"/>
    <property type="match status" value="1"/>
</dbReference>
<protein>
    <submittedName>
        <fullName evidence="3">Gfo/Idh/MocA family oxidoreductase</fullName>
    </submittedName>
</protein>
<dbReference type="InterPro" id="IPR055170">
    <property type="entry name" value="GFO_IDH_MocA-like_dom"/>
</dbReference>
<evidence type="ECO:0000259" key="1">
    <source>
        <dbReference type="Pfam" id="PF01408"/>
    </source>
</evidence>
<dbReference type="Gene3D" id="3.40.50.720">
    <property type="entry name" value="NAD(P)-binding Rossmann-like Domain"/>
    <property type="match status" value="1"/>
</dbReference>
<dbReference type="Gene3D" id="3.30.360.10">
    <property type="entry name" value="Dihydrodipicolinate Reductase, domain 2"/>
    <property type="match status" value="1"/>
</dbReference>